<evidence type="ECO:0000313" key="4">
    <source>
        <dbReference type="Proteomes" id="UP001057702"/>
    </source>
</evidence>
<proteinExistence type="predicted"/>
<evidence type="ECO:0000259" key="2">
    <source>
        <dbReference type="Pfam" id="PF08239"/>
    </source>
</evidence>
<reference evidence="3" key="1">
    <citation type="submission" date="2022-06" db="EMBL/GenBank/DDBJ databases">
        <title>Draft genome sequence of Streptomyces sp. RB6PN25 isolated from peat swamp forest in Thailand.</title>
        <authorList>
            <person name="Duangmal K."/>
            <person name="Klaysubun C."/>
        </authorList>
    </citation>
    <scope>NUCLEOTIDE SEQUENCE</scope>
    <source>
        <strain evidence="3">RB6PN25</strain>
    </source>
</reference>
<feature type="signal peptide" evidence="1">
    <location>
        <begin position="1"/>
        <end position="26"/>
    </location>
</feature>
<keyword evidence="4" id="KW-1185">Reference proteome</keyword>
<comment type="caution">
    <text evidence="3">The sequence shown here is derived from an EMBL/GenBank/DDBJ whole genome shotgun (WGS) entry which is preliminary data.</text>
</comment>
<dbReference type="Gene3D" id="2.30.30.40">
    <property type="entry name" value="SH3 Domains"/>
    <property type="match status" value="1"/>
</dbReference>
<sequence length="120" mass="12851">MMNRHSMRRTAAAVVLAGGIAAGTLAGAMGASATTSADYGYGQSVEGRVVSPQPLNVRYGPGTGHWITGTVNNGMHVWITCKTEGTNVGGNDRWYQLADDQGWVSAYYVNNYDYVPWCNS</sequence>
<gene>
    <name evidence="3" type="ORF">NGB36_24450</name>
</gene>
<evidence type="ECO:0000313" key="3">
    <source>
        <dbReference type="EMBL" id="MCQ4083662.1"/>
    </source>
</evidence>
<accession>A0ABT1Q4I4</accession>
<keyword evidence="1" id="KW-0732">Signal</keyword>
<dbReference type="Proteomes" id="UP001057702">
    <property type="component" value="Unassembled WGS sequence"/>
</dbReference>
<name>A0ABT1Q4I4_9ACTN</name>
<feature type="chain" id="PRO_5045759610" evidence="1">
    <location>
        <begin position="27"/>
        <end position="120"/>
    </location>
</feature>
<evidence type="ECO:0000256" key="1">
    <source>
        <dbReference type="SAM" id="SignalP"/>
    </source>
</evidence>
<organism evidence="3 4">
    <name type="scientific">Streptomyces humicola</name>
    <dbReference type="NCBI Taxonomy" id="2953240"/>
    <lineage>
        <taxon>Bacteria</taxon>
        <taxon>Bacillati</taxon>
        <taxon>Actinomycetota</taxon>
        <taxon>Actinomycetes</taxon>
        <taxon>Kitasatosporales</taxon>
        <taxon>Streptomycetaceae</taxon>
        <taxon>Streptomyces</taxon>
    </lineage>
</organism>
<protein>
    <submittedName>
        <fullName evidence="3">SH3 domain-containing protein</fullName>
    </submittedName>
</protein>
<dbReference type="InterPro" id="IPR003646">
    <property type="entry name" value="SH3-like_bac-type"/>
</dbReference>
<dbReference type="EMBL" id="JANFNG010000024">
    <property type="protein sequence ID" value="MCQ4083662.1"/>
    <property type="molecule type" value="Genomic_DNA"/>
</dbReference>
<feature type="domain" description="SH3b" evidence="2">
    <location>
        <begin position="55"/>
        <end position="109"/>
    </location>
</feature>
<dbReference type="Pfam" id="PF08239">
    <property type="entry name" value="SH3_3"/>
    <property type="match status" value="1"/>
</dbReference>